<proteinExistence type="predicted"/>
<accession>A0A1E3X4V8</accession>
<reference evidence="1 2" key="1">
    <citation type="submission" date="2016-07" db="EMBL/GenBank/DDBJ databases">
        <title>Draft genome of Scalindua rubra, obtained from a brine-seawater interface in the Red Sea, sheds light on salt adaptation in anammox bacteria.</title>
        <authorList>
            <person name="Speth D.R."/>
            <person name="Lagkouvardos I."/>
            <person name="Wang Y."/>
            <person name="Qian P.-Y."/>
            <person name="Dutilh B.E."/>
            <person name="Jetten M.S."/>
        </authorList>
    </citation>
    <scope>NUCLEOTIDE SEQUENCE [LARGE SCALE GENOMIC DNA]</scope>
    <source>
        <strain evidence="1">BSI-1</strain>
    </source>
</reference>
<sequence>MNQMPPYDHHTQPNRWHGRLMRQTLGRRKIMVNGIHFESSVKDYRDSLFYKIRTAIKCCRRSLAVKLLVLLVPPALVIGCCCTGPAWAKEGARSQLERITIVGDKPNNGFFDPSVEYGKDGIGWLAYSMVTAPKYVETHLAKSTDKGKTWSFVKVINQRSKGSVNVKKGVQEGVWRHETPTLLYDPKDIPARRWKLFVHCYLTIPPYETEDRLFEKGWIEYKYAATPDGRWSEGIRLFGKKENKCKVDLTTLHADLKNFRHFSEPGSIAIDGTIYISMDASVTTSGLGKWEQRKIVLFSSKDHGTTWNYVGALTDYNDASAFGYVTMTGSSLVKESGRIFLMLSPSGAKGLFKKNRAHDGTLVVEFHDIRHAKLKRDAKEKLAVLKTFKPDLNSGGLSDYDEQNTAGGILFSQINMPAIPEIFQIFSTKKRIVQQDAAADAEPN</sequence>
<comment type="caution">
    <text evidence="1">The sequence shown here is derived from an EMBL/GenBank/DDBJ whole genome shotgun (WGS) entry which is preliminary data.</text>
</comment>
<gene>
    <name evidence="1" type="ORF">SCARUB_04236</name>
</gene>
<name>A0A1E3X4V8_9BACT</name>
<organism evidence="1 2">
    <name type="scientific">Candidatus Scalindua rubra</name>
    <dbReference type="NCBI Taxonomy" id="1872076"/>
    <lineage>
        <taxon>Bacteria</taxon>
        <taxon>Pseudomonadati</taxon>
        <taxon>Planctomycetota</taxon>
        <taxon>Candidatus Brocadiia</taxon>
        <taxon>Candidatus Brocadiales</taxon>
        <taxon>Candidatus Scalinduaceae</taxon>
        <taxon>Candidatus Scalindua</taxon>
    </lineage>
</organism>
<evidence type="ECO:0008006" key="3">
    <source>
        <dbReference type="Google" id="ProtNLM"/>
    </source>
</evidence>
<evidence type="ECO:0000313" key="2">
    <source>
        <dbReference type="Proteomes" id="UP000094056"/>
    </source>
</evidence>
<dbReference type="InterPro" id="IPR036278">
    <property type="entry name" value="Sialidase_sf"/>
</dbReference>
<dbReference type="Gene3D" id="2.120.10.10">
    <property type="match status" value="1"/>
</dbReference>
<dbReference type="EMBL" id="MAYW01000192">
    <property type="protein sequence ID" value="ODS30647.1"/>
    <property type="molecule type" value="Genomic_DNA"/>
</dbReference>
<evidence type="ECO:0000313" key="1">
    <source>
        <dbReference type="EMBL" id="ODS30647.1"/>
    </source>
</evidence>
<dbReference type="AlphaFoldDB" id="A0A1E3X4V8"/>
<dbReference type="Proteomes" id="UP000094056">
    <property type="component" value="Unassembled WGS sequence"/>
</dbReference>
<dbReference type="SUPFAM" id="SSF50939">
    <property type="entry name" value="Sialidases"/>
    <property type="match status" value="1"/>
</dbReference>
<dbReference type="CDD" id="cd15482">
    <property type="entry name" value="Sialidase_non-viral"/>
    <property type="match status" value="1"/>
</dbReference>
<protein>
    <recommendedName>
        <fullName evidence="3">Sialidase domain-containing protein</fullName>
    </recommendedName>
</protein>